<dbReference type="InterPro" id="IPR001452">
    <property type="entry name" value="SH3_domain"/>
</dbReference>
<organism evidence="5">
    <name type="scientific">Capitella teleta</name>
    <name type="common">Polychaete worm</name>
    <dbReference type="NCBI Taxonomy" id="283909"/>
    <lineage>
        <taxon>Eukaryota</taxon>
        <taxon>Metazoa</taxon>
        <taxon>Spiralia</taxon>
        <taxon>Lophotrochozoa</taxon>
        <taxon>Annelida</taxon>
        <taxon>Polychaeta</taxon>
        <taxon>Sedentaria</taxon>
        <taxon>Scolecida</taxon>
        <taxon>Capitellidae</taxon>
        <taxon>Capitella</taxon>
    </lineage>
</organism>
<dbReference type="OrthoDB" id="243840at2759"/>
<evidence type="ECO:0000256" key="3">
    <source>
        <dbReference type="SAM" id="MobiDB-lite"/>
    </source>
</evidence>
<dbReference type="STRING" id="283909.R7TCE6"/>
<dbReference type="EnsemblMetazoa" id="CapteT214703">
    <property type="protein sequence ID" value="CapteP214703"/>
    <property type="gene ID" value="CapteG214703"/>
</dbReference>
<reference evidence="6" key="3">
    <citation type="submission" date="2015-06" db="UniProtKB">
        <authorList>
            <consortium name="EnsemblMetazoa"/>
        </authorList>
    </citation>
    <scope>IDENTIFICATION</scope>
</reference>
<dbReference type="AlphaFoldDB" id="R7TCE6"/>
<evidence type="ECO:0000256" key="1">
    <source>
        <dbReference type="ARBA" id="ARBA00022443"/>
    </source>
</evidence>
<dbReference type="Pfam" id="PF00018">
    <property type="entry name" value="SH3_1"/>
    <property type="match status" value="1"/>
</dbReference>
<dbReference type="HOGENOM" id="CLU_1596107_0_0_1"/>
<dbReference type="EMBL" id="AMQN01031228">
    <property type="status" value="NOT_ANNOTATED_CDS"/>
    <property type="molecule type" value="Genomic_DNA"/>
</dbReference>
<keyword evidence="1 2" id="KW-0728">SH3 domain</keyword>
<evidence type="ECO:0000256" key="2">
    <source>
        <dbReference type="PROSITE-ProRule" id="PRU00192"/>
    </source>
</evidence>
<dbReference type="SMART" id="SM00326">
    <property type="entry name" value="SH3"/>
    <property type="match status" value="1"/>
</dbReference>
<evidence type="ECO:0000259" key="4">
    <source>
        <dbReference type="PROSITE" id="PS50002"/>
    </source>
</evidence>
<evidence type="ECO:0000313" key="5">
    <source>
        <dbReference type="EMBL" id="ELT91379.1"/>
    </source>
</evidence>
<feature type="domain" description="SH3" evidence="4">
    <location>
        <begin position="103"/>
        <end position="164"/>
    </location>
</feature>
<dbReference type="PROSITE" id="PS50002">
    <property type="entry name" value="SH3"/>
    <property type="match status" value="1"/>
</dbReference>
<feature type="region of interest" description="Disordered" evidence="3">
    <location>
        <begin position="42"/>
        <end position="63"/>
    </location>
</feature>
<evidence type="ECO:0000313" key="7">
    <source>
        <dbReference type="Proteomes" id="UP000014760"/>
    </source>
</evidence>
<evidence type="ECO:0000313" key="6">
    <source>
        <dbReference type="EnsemblMetazoa" id="CapteP214703"/>
    </source>
</evidence>
<dbReference type="InterPro" id="IPR036028">
    <property type="entry name" value="SH3-like_dom_sf"/>
</dbReference>
<dbReference type="SUPFAM" id="SSF50044">
    <property type="entry name" value="SH3-domain"/>
    <property type="match status" value="1"/>
</dbReference>
<dbReference type="Gene3D" id="2.30.30.40">
    <property type="entry name" value="SH3 Domains"/>
    <property type="match status" value="1"/>
</dbReference>
<dbReference type="Proteomes" id="UP000014760">
    <property type="component" value="Unassembled WGS sequence"/>
</dbReference>
<keyword evidence="7" id="KW-1185">Reference proteome</keyword>
<name>R7TCE6_CAPTE</name>
<reference evidence="5 7" key="2">
    <citation type="journal article" date="2013" name="Nature">
        <title>Insights into bilaterian evolution from three spiralian genomes.</title>
        <authorList>
            <person name="Simakov O."/>
            <person name="Marletaz F."/>
            <person name="Cho S.J."/>
            <person name="Edsinger-Gonzales E."/>
            <person name="Havlak P."/>
            <person name="Hellsten U."/>
            <person name="Kuo D.H."/>
            <person name="Larsson T."/>
            <person name="Lv J."/>
            <person name="Arendt D."/>
            <person name="Savage R."/>
            <person name="Osoegawa K."/>
            <person name="de Jong P."/>
            <person name="Grimwood J."/>
            <person name="Chapman J.A."/>
            <person name="Shapiro H."/>
            <person name="Aerts A."/>
            <person name="Otillar R.P."/>
            <person name="Terry A.Y."/>
            <person name="Boore J.L."/>
            <person name="Grigoriev I.V."/>
            <person name="Lindberg D.R."/>
            <person name="Seaver E.C."/>
            <person name="Weisblat D.A."/>
            <person name="Putnam N.H."/>
            <person name="Rokhsar D.S."/>
        </authorList>
    </citation>
    <scope>NUCLEOTIDE SEQUENCE</scope>
    <source>
        <strain evidence="5 7">I ESC-2004</strain>
    </source>
</reference>
<proteinExistence type="predicted"/>
<sequence length="167" mass="19137">MDVYFTNRAKLRVAQLGDMLMTIFSPVIKFPRKQLHVEEGELYQDAESPQEAPTKVQDEESDKEIYDDTAEDIYETYDDVAPETVKPLQAKAVSPPVAEPGNYFERLYYCVYDLHGDDDDELSCCYGDVIEILSKSHCGMNWWVAKYDDRIGIVPKDYLSPVYGTVN</sequence>
<accession>R7TCE6</accession>
<protein>
    <recommendedName>
        <fullName evidence="4">SH3 domain-containing protein</fullName>
    </recommendedName>
</protein>
<gene>
    <name evidence="5" type="ORF">CAPTEDRAFT_214703</name>
</gene>
<dbReference type="EMBL" id="KB310542">
    <property type="protein sequence ID" value="ELT91379.1"/>
    <property type="molecule type" value="Genomic_DNA"/>
</dbReference>
<reference evidence="7" key="1">
    <citation type="submission" date="2012-12" db="EMBL/GenBank/DDBJ databases">
        <authorList>
            <person name="Hellsten U."/>
            <person name="Grimwood J."/>
            <person name="Chapman J.A."/>
            <person name="Shapiro H."/>
            <person name="Aerts A."/>
            <person name="Otillar R.P."/>
            <person name="Terry A.Y."/>
            <person name="Boore J.L."/>
            <person name="Simakov O."/>
            <person name="Marletaz F."/>
            <person name="Cho S.-J."/>
            <person name="Edsinger-Gonzales E."/>
            <person name="Havlak P."/>
            <person name="Kuo D.-H."/>
            <person name="Larsson T."/>
            <person name="Lv J."/>
            <person name="Arendt D."/>
            <person name="Savage R."/>
            <person name="Osoegawa K."/>
            <person name="de Jong P."/>
            <person name="Lindberg D.R."/>
            <person name="Seaver E.C."/>
            <person name="Weisblat D.A."/>
            <person name="Putnam N.H."/>
            <person name="Grigoriev I.V."/>
            <person name="Rokhsar D.S."/>
        </authorList>
    </citation>
    <scope>NUCLEOTIDE SEQUENCE</scope>
    <source>
        <strain evidence="7">I ESC-2004</strain>
    </source>
</reference>